<reference evidence="3" key="1">
    <citation type="journal article" date="2014" name="Int. J. Syst. Evol. Microbiol.">
        <title>Complete genome sequence of Corynebacterium casei LMG S-19264T (=DSM 44701T), isolated from a smear-ripened cheese.</title>
        <authorList>
            <consortium name="US DOE Joint Genome Institute (JGI-PGF)"/>
            <person name="Walter F."/>
            <person name="Albersmeier A."/>
            <person name="Kalinowski J."/>
            <person name="Ruckert C."/>
        </authorList>
    </citation>
    <scope>NUCLEOTIDE SEQUENCE</scope>
    <source>
        <strain evidence="3">CGMCC 4.7403</strain>
    </source>
</reference>
<dbReference type="PANTHER" id="PTHR30290">
    <property type="entry name" value="PERIPLASMIC BINDING COMPONENT OF ABC TRANSPORTER"/>
    <property type="match status" value="1"/>
</dbReference>
<dbReference type="Gene3D" id="3.40.190.10">
    <property type="entry name" value="Periplasmic binding protein-like II"/>
    <property type="match status" value="1"/>
</dbReference>
<feature type="domain" description="Solute-binding protein family 5" evidence="2">
    <location>
        <begin position="78"/>
        <end position="455"/>
    </location>
</feature>
<dbReference type="Pfam" id="PF00496">
    <property type="entry name" value="SBP_bac_5"/>
    <property type="match status" value="1"/>
</dbReference>
<dbReference type="AlphaFoldDB" id="A0A918Z0S7"/>
<reference evidence="3" key="2">
    <citation type="submission" date="2020-09" db="EMBL/GenBank/DDBJ databases">
        <authorList>
            <person name="Sun Q."/>
            <person name="Zhou Y."/>
        </authorList>
    </citation>
    <scope>NUCLEOTIDE SEQUENCE</scope>
    <source>
        <strain evidence="3">CGMCC 4.7403</strain>
    </source>
</reference>
<gene>
    <name evidence="3" type="ORF">GCM10017771_49630</name>
</gene>
<feature type="chain" id="PRO_5038897170" evidence="1">
    <location>
        <begin position="23"/>
        <end position="537"/>
    </location>
</feature>
<keyword evidence="4" id="KW-1185">Reference proteome</keyword>
<dbReference type="SUPFAM" id="SSF53850">
    <property type="entry name" value="Periplasmic binding protein-like II"/>
    <property type="match status" value="1"/>
</dbReference>
<dbReference type="EMBL" id="BNAT01000018">
    <property type="protein sequence ID" value="GHE32794.1"/>
    <property type="molecule type" value="Genomic_DNA"/>
</dbReference>
<dbReference type="InterPro" id="IPR039424">
    <property type="entry name" value="SBP_5"/>
</dbReference>
<evidence type="ECO:0000313" key="4">
    <source>
        <dbReference type="Proteomes" id="UP000603227"/>
    </source>
</evidence>
<protein>
    <submittedName>
        <fullName evidence="3">Peptide ABC transporter substrate-binding protein</fullName>
    </submittedName>
</protein>
<dbReference type="GO" id="GO:1904680">
    <property type="term" value="F:peptide transmembrane transporter activity"/>
    <property type="evidence" value="ECO:0007669"/>
    <property type="project" value="TreeGrafter"/>
</dbReference>
<dbReference type="Gene3D" id="3.10.105.10">
    <property type="entry name" value="Dipeptide-binding Protein, Domain 3"/>
    <property type="match status" value="1"/>
</dbReference>
<dbReference type="PANTHER" id="PTHR30290:SF83">
    <property type="entry name" value="ABC TRANSPORTER SUBSTRATE-BINDING PROTEIN"/>
    <property type="match status" value="1"/>
</dbReference>
<keyword evidence="1" id="KW-0732">Signal</keyword>
<dbReference type="GO" id="GO:0015833">
    <property type="term" value="P:peptide transport"/>
    <property type="evidence" value="ECO:0007669"/>
    <property type="project" value="TreeGrafter"/>
</dbReference>
<dbReference type="GO" id="GO:0042597">
    <property type="term" value="C:periplasmic space"/>
    <property type="evidence" value="ECO:0007669"/>
    <property type="project" value="UniProtKB-ARBA"/>
</dbReference>
<organism evidence="3 4">
    <name type="scientific">Streptomyces capitiformicae</name>
    <dbReference type="NCBI Taxonomy" id="2014920"/>
    <lineage>
        <taxon>Bacteria</taxon>
        <taxon>Bacillati</taxon>
        <taxon>Actinomycetota</taxon>
        <taxon>Actinomycetes</taxon>
        <taxon>Kitasatosporales</taxon>
        <taxon>Streptomycetaceae</taxon>
        <taxon>Streptomyces</taxon>
    </lineage>
</organism>
<dbReference type="InterPro" id="IPR000914">
    <property type="entry name" value="SBP_5_dom"/>
</dbReference>
<dbReference type="InterPro" id="IPR030678">
    <property type="entry name" value="Peptide/Ni-bd"/>
</dbReference>
<dbReference type="Gene3D" id="3.90.76.10">
    <property type="entry name" value="Dipeptide-binding Protein, Domain 1"/>
    <property type="match status" value="1"/>
</dbReference>
<dbReference type="Proteomes" id="UP000603227">
    <property type="component" value="Unassembled WGS sequence"/>
</dbReference>
<accession>A0A918Z0S7</accession>
<dbReference type="PIRSF" id="PIRSF002741">
    <property type="entry name" value="MppA"/>
    <property type="match status" value="1"/>
</dbReference>
<sequence>MRGARSAKWVAGAVVVALSATACGGGGSSNDGKNDGIVSMEIGEPQHGLIPSNTYETEGGEVIAALFTGLTQLNANNEVENDLAASIESPDAKVWTIKLKDGYTFHNGEKVTAQSFIDAWNYGANQDNAQETNPLFSHIAGYADLNPGPEKKVATKEMSGLKAVDDLTLEVTLDAPFSAFPTQLSFAGFAPLPKVFFDDPKAFEEAPIGNGPFKMDGKFEHNDHISVVKYDKHPNAKSIEVKGVNFKIYSNADTSYKDLVAGNLDIQDTIPTSGLATAKTDLSDRYIEESDSGVGYIGFPLAYNKSFQDVKLRKAISMAIDRKAISEKIFLNARMPADDFISPIIPGYREGVCGDACTLNPTEAKKLYKESAGLPNDTLELSYNADGDHKAWIEAVANQVQQNLGIKVTVKPYEQFQGILNDLGDKKLQAGFRMGWNMDYPHMENYLAPIFTKKAIENGSNYAGYVNEDFEKLVKKADEEPDAAKAQKLYQQADDILLQELPYIPVYFYKLNAGYSDKIKSLKIAGGEVLWDTVKLS</sequence>
<dbReference type="PROSITE" id="PS51257">
    <property type="entry name" value="PROKAR_LIPOPROTEIN"/>
    <property type="match status" value="1"/>
</dbReference>
<feature type="signal peptide" evidence="1">
    <location>
        <begin position="1"/>
        <end position="22"/>
    </location>
</feature>
<dbReference type="GO" id="GO:0043190">
    <property type="term" value="C:ATP-binding cassette (ABC) transporter complex"/>
    <property type="evidence" value="ECO:0007669"/>
    <property type="project" value="InterPro"/>
</dbReference>
<dbReference type="RefSeq" id="WP_189784658.1">
    <property type="nucleotide sequence ID" value="NZ_BNAT01000018.1"/>
</dbReference>
<evidence type="ECO:0000259" key="2">
    <source>
        <dbReference type="Pfam" id="PF00496"/>
    </source>
</evidence>
<evidence type="ECO:0000256" key="1">
    <source>
        <dbReference type="SAM" id="SignalP"/>
    </source>
</evidence>
<name>A0A918Z0S7_9ACTN</name>
<evidence type="ECO:0000313" key="3">
    <source>
        <dbReference type="EMBL" id="GHE32794.1"/>
    </source>
</evidence>
<dbReference type="CDD" id="cd00995">
    <property type="entry name" value="PBP2_NikA_DppA_OppA_like"/>
    <property type="match status" value="1"/>
</dbReference>
<comment type="caution">
    <text evidence="3">The sequence shown here is derived from an EMBL/GenBank/DDBJ whole genome shotgun (WGS) entry which is preliminary data.</text>
</comment>
<proteinExistence type="predicted"/>